<comment type="similarity">
    <text evidence="1">Belongs to the peptidase S49 family.</text>
</comment>
<dbReference type="Proteomes" id="UP001358324">
    <property type="component" value="Unassembled WGS sequence"/>
</dbReference>
<dbReference type="InterPro" id="IPR029045">
    <property type="entry name" value="ClpP/crotonase-like_dom_sf"/>
</dbReference>
<dbReference type="PANTHER" id="PTHR33209">
    <property type="entry name" value="PROTEASE 4"/>
    <property type="match status" value="1"/>
</dbReference>
<name>A0ABU7WD13_9GAMM</name>
<keyword evidence="7" id="KW-1185">Reference proteome</keyword>
<organism evidence="6 7">
    <name type="scientific">Luteimonas flava</name>
    <dbReference type="NCBI Taxonomy" id="3115822"/>
    <lineage>
        <taxon>Bacteria</taxon>
        <taxon>Pseudomonadati</taxon>
        <taxon>Pseudomonadota</taxon>
        <taxon>Gammaproteobacteria</taxon>
        <taxon>Lysobacterales</taxon>
        <taxon>Lysobacteraceae</taxon>
        <taxon>Luteimonas</taxon>
    </lineage>
</organism>
<proteinExistence type="inferred from homology"/>
<sequence>MKNPPGVLARLFGRAKPAPVVSSLATAVLNRPLLADRATAEAMVNAYLTGDVTSLDTQLTTDRVSATPAPEAETAGQIGVINISGGLVNRPMPGASGAGPVSYTAIRDAFDELIEDDGISAVVFRLETPGGMASGLFDMSDRIFAARGRKPIHALVDDYAYSAGYGLAAACDEIWVSRTGGVGSVGVCAFHYDWSGNDAQIGLKVTPIYAGEQKIDFNPHFPMSEQAQARAQEDVDRTYALFVKSIAQYREMDEESVRATQAGVFYGERAVAAGMATRLGTWDDLIAHLGAPGVDAPAQAGDEGDDAGDAELAASSLARPAQAGEISDTAAHAAALAAGTLTEITADEKANGDANAAPAEPATPAAAADATAAEAEAARHAAAGQIATAVRAAGLAPDLTVALMDYVQTPEAVAVEVERAQGIADLCRATHTRSLAVDLIKSGATIEQARAQLDGATASVGDELVTAQPTQSTAVVAAALKQQQGLDPNHVYANRSKNRGSKK</sequence>
<evidence type="ECO:0000256" key="4">
    <source>
        <dbReference type="ARBA" id="ARBA00022825"/>
    </source>
</evidence>
<dbReference type="Pfam" id="PF01343">
    <property type="entry name" value="Peptidase_S49"/>
    <property type="match status" value="1"/>
</dbReference>
<dbReference type="SUPFAM" id="SSF52096">
    <property type="entry name" value="ClpP/crotonase"/>
    <property type="match status" value="1"/>
</dbReference>
<keyword evidence="2" id="KW-0645">Protease</keyword>
<dbReference type="CDD" id="cd07022">
    <property type="entry name" value="S49_Sppa_36K_type"/>
    <property type="match status" value="1"/>
</dbReference>
<evidence type="ECO:0000313" key="6">
    <source>
        <dbReference type="EMBL" id="MEF3081869.1"/>
    </source>
</evidence>
<protein>
    <submittedName>
        <fullName evidence="6">S49 family peptidase</fullName>
    </submittedName>
</protein>
<dbReference type="EMBL" id="JAZHBM010000001">
    <property type="protein sequence ID" value="MEF3081869.1"/>
    <property type="molecule type" value="Genomic_DNA"/>
</dbReference>
<keyword evidence="4" id="KW-0720">Serine protease</keyword>
<evidence type="ECO:0000259" key="5">
    <source>
        <dbReference type="Pfam" id="PF01343"/>
    </source>
</evidence>
<dbReference type="InterPro" id="IPR002142">
    <property type="entry name" value="Peptidase_S49"/>
</dbReference>
<keyword evidence="3" id="KW-0378">Hydrolase</keyword>
<feature type="domain" description="Peptidase S49" evidence="5">
    <location>
        <begin position="149"/>
        <end position="289"/>
    </location>
</feature>
<evidence type="ECO:0000256" key="1">
    <source>
        <dbReference type="ARBA" id="ARBA00008683"/>
    </source>
</evidence>
<dbReference type="RefSeq" id="WP_332077583.1">
    <property type="nucleotide sequence ID" value="NZ_JAZHBM010000001.1"/>
</dbReference>
<accession>A0ABU7WD13</accession>
<dbReference type="InterPro" id="IPR033855">
    <property type="entry name" value="Protein_C"/>
</dbReference>
<reference evidence="6 7" key="1">
    <citation type="submission" date="2024-01" db="EMBL/GenBank/DDBJ databases">
        <title>Novel species of the genus Luteimonas isolated from rivers.</title>
        <authorList>
            <person name="Lu H."/>
        </authorList>
    </citation>
    <scope>NUCLEOTIDE SEQUENCE [LARGE SCALE GENOMIC DNA]</scope>
    <source>
        <strain evidence="6 7">SMYT11W</strain>
    </source>
</reference>
<evidence type="ECO:0000256" key="2">
    <source>
        <dbReference type="ARBA" id="ARBA00022670"/>
    </source>
</evidence>
<dbReference type="Gene3D" id="3.90.226.10">
    <property type="entry name" value="2-enoyl-CoA Hydratase, Chain A, domain 1"/>
    <property type="match status" value="1"/>
</dbReference>
<dbReference type="Gene3D" id="6.20.330.10">
    <property type="match status" value="1"/>
</dbReference>
<dbReference type="PANTHER" id="PTHR33209:SF1">
    <property type="entry name" value="PEPTIDASE S49 DOMAIN-CONTAINING PROTEIN"/>
    <property type="match status" value="1"/>
</dbReference>
<comment type="caution">
    <text evidence="6">The sequence shown here is derived from an EMBL/GenBank/DDBJ whole genome shotgun (WGS) entry which is preliminary data.</text>
</comment>
<evidence type="ECO:0000313" key="7">
    <source>
        <dbReference type="Proteomes" id="UP001358324"/>
    </source>
</evidence>
<gene>
    <name evidence="6" type="ORF">V3391_06535</name>
</gene>
<evidence type="ECO:0000256" key="3">
    <source>
        <dbReference type="ARBA" id="ARBA00022801"/>
    </source>
</evidence>